<proteinExistence type="predicted"/>
<dbReference type="Proteomes" id="UP000494165">
    <property type="component" value="Unassembled WGS sequence"/>
</dbReference>
<keyword evidence="1" id="KW-0812">Transmembrane</keyword>
<comment type="caution">
    <text evidence="2">The sequence shown here is derived from an EMBL/GenBank/DDBJ whole genome shotgun (WGS) entry which is preliminary data.</text>
</comment>
<dbReference type="AlphaFoldDB" id="A0A8S1E0B7"/>
<evidence type="ECO:0000313" key="2">
    <source>
        <dbReference type="EMBL" id="CAB3383696.1"/>
    </source>
</evidence>
<name>A0A8S1E0B7_9INSE</name>
<keyword evidence="3" id="KW-1185">Reference proteome</keyword>
<evidence type="ECO:0008006" key="4">
    <source>
        <dbReference type="Google" id="ProtNLM"/>
    </source>
</evidence>
<keyword evidence="1" id="KW-1133">Transmembrane helix</keyword>
<dbReference type="PROSITE" id="PS51257">
    <property type="entry name" value="PROKAR_LIPOPROTEIN"/>
    <property type="match status" value="1"/>
</dbReference>
<protein>
    <recommendedName>
        <fullName evidence="4">Transmembrane protein</fullName>
    </recommendedName>
</protein>
<feature type="transmembrane region" description="Helical" evidence="1">
    <location>
        <begin position="6"/>
        <end position="26"/>
    </location>
</feature>
<evidence type="ECO:0000313" key="3">
    <source>
        <dbReference type="Proteomes" id="UP000494165"/>
    </source>
</evidence>
<keyword evidence="1" id="KW-0472">Membrane</keyword>
<organism evidence="2 3">
    <name type="scientific">Cloeon dipterum</name>
    <dbReference type="NCBI Taxonomy" id="197152"/>
    <lineage>
        <taxon>Eukaryota</taxon>
        <taxon>Metazoa</taxon>
        <taxon>Ecdysozoa</taxon>
        <taxon>Arthropoda</taxon>
        <taxon>Hexapoda</taxon>
        <taxon>Insecta</taxon>
        <taxon>Pterygota</taxon>
        <taxon>Palaeoptera</taxon>
        <taxon>Ephemeroptera</taxon>
        <taxon>Pisciforma</taxon>
        <taxon>Baetidae</taxon>
        <taxon>Cloeon</taxon>
    </lineage>
</organism>
<evidence type="ECO:0000256" key="1">
    <source>
        <dbReference type="SAM" id="Phobius"/>
    </source>
</evidence>
<gene>
    <name evidence="2" type="ORF">CLODIP_2_CD00395</name>
</gene>
<reference evidence="2 3" key="1">
    <citation type="submission" date="2020-04" db="EMBL/GenBank/DDBJ databases">
        <authorList>
            <person name="Alioto T."/>
            <person name="Alioto T."/>
            <person name="Gomez Garrido J."/>
        </authorList>
    </citation>
    <scope>NUCLEOTIDE SEQUENCE [LARGE SCALE GENOMIC DNA]</scope>
</reference>
<dbReference type="EMBL" id="CADEPI010000319">
    <property type="protein sequence ID" value="CAB3383696.1"/>
    <property type="molecule type" value="Genomic_DNA"/>
</dbReference>
<sequence>MKWATFIIVFILSVAVVAIGSCHFLISQNDPMQQLDQFKVDRSANNATIPERKVSSFQRVATQSTLHKVIVIVLASYSLVSFALIILVITIPASRLELIVSTDEEPV</sequence>
<accession>A0A8S1E0B7</accession>
<feature type="transmembrane region" description="Helical" evidence="1">
    <location>
        <begin position="69"/>
        <end position="91"/>
    </location>
</feature>